<reference evidence="6" key="1">
    <citation type="journal article" date="2016" name="Nature">
        <title>The genome of the seagrass Zostera marina reveals angiosperm adaptation to the sea.</title>
        <authorList>
            <person name="Olsen J.L."/>
            <person name="Rouze P."/>
            <person name="Verhelst B."/>
            <person name="Lin Y.-C."/>
            <person name="Bayer T."/>
            <person name="Collen J."/>
            <person name="Dattolo E."/>
            <person name="De Paoli E."/>
            <person name="Dittami S."/>
            <person name="Maumus F."/>
            <person name="Michel G."/>
            <person name="Kersting A."/>
            <person name="Lauritano C."/>
            <person name="Lohaus R."/>
            <person name="Toepel M."/>
            <person name="Tonon T."/>
            <person name="Vanneste K."/>
            <person name="Amirebrahimi M."/>
            <person name="Brakel J."/>
            <person name="Bostroem C."/>
            <person name="Chovatia M."/>
            <person name="Grimwood J."/>
            <person name="Jenkins J.W."/>
            <person name="Jueterbock A."/>
            <person name="Mraz A."/>
            <person name="Stam W.T."/>
            <person name="Tice H."/>
            <person name="Bornberg-Bauer E."/>
            <person name="Green P.J."/>
            <person name="Pearson G.A."/>
            <person name="Procaccini G."/>
            <person name="Duarte C.M."/>
            <person name="Schmutz J."/>
            <person name="Reusch T.B.H."/>
            <person name="Van de Peer Y."/>
        </authorList>
    </citation>
    <scope>NUCLEOTIDE SEQUENCE [LARGE SCALE GENOMIC DNA]</scope>
    <source>
        <strain evidence="6">cv. Finnish</strain>
    </source>
</reference>
<comment type="similarity">
    <text evidence="3">Belongs to the ANP32 family.</text>
</comment>
<evidence type="ECO:0000256" key="1">
    <source>
        <dbReference type="ARBA" id="ARBA00022614"/>
    </source>
</evidence>
<dbReference type="Gene3D" id="3.80.10.10">
    <property type="entry name" value="Ribonuclease Inhibitor"/>
    <property type="match status" value="1"/>
</dbReference>
<feature type="compositionally biased region" description="Acidic residues" evidence="4">
    <location>
        <begin position="158"/>
        <end position="196"/>
    </location>
</feature>
<evidence type="ECO:0000256" key="4">
    <source>
        <dbReference type="SAM" id="MobiDB-lite"/>
    </source>
</evidence>
<dbReference type="FunFam" id="3.80.10.10:FF:000131">
    <property type="entry name" value="acidic leucine-rich nuclear phosphoprotein 32-related protein-like"/>
    <property type="match status" value="1"/>
</dbReference>
<dbReference type="OrthoDB" id="2160613at2759"/>
<feature type="region of interest" description="Disordered" evidence="4">
    <location>
        <begin position="158"/>
        <end position="511"/>
    </location>
</feature>
<dbReference type="PANTHER" id="PTHR11375">
    <property type="entry name" value="ACIDIC LEUCINE-RICH NUCLEAR PHOSPHOPROTEIN 32"/>
    <property type="match status" value="1"/>
</dbReference>
<dbReference type="EMBL" id="LFYR01002205">
    <property type="protein sequence ID" value="KMZ56281.1"/>
    <property type="molecule type" value="Genomic_DNA"/>
</dbReference>
<comment type="caution">
    <text evidence="5">The sequence shown here is derived from an EMBL/GenBank/DDBJ whole genome shotgun (WGS) entry which is preliminary data.</text>
</comment>
<dbReference type="AlphaFoldDB" id="A0A0K9NHN2"/>
<proteinExistence type="inferred from homology"/>
<gene>
    <name evidence="5" type="ORF">ZOSMA_97G00500</name>
</gene>
<dbReference type="GO" id="GO:0005634">
    <property type="term" value="C:nucleus"/>
    <property type="evidence" value="ECO:0000318"/>
    <property type="project" value="GO_Central"/>
</dbReference>
<dbReference type="STRING" id="29655.A0A0K9NHN2"/>
<dbReference type="PANTHER" id="PTHR11375:SF0">
    <property type="entry name" value="ACIDIC LEUCINE-RICH NUCLEAR PHOSPHOPROTEIN 32 FAMILY MEMBER A"/>
    <property type="match status" value="1"/>
</dbReference>
<feature type="compositionally biased region" description="Acidic residues" evidence="4">
    <location>
        <begin position="257"/>
        <end position="296"/>
    </location>
</feature>
<feature type="compositionally biased region" description="Acidic residues" evidence="4">
    <location>
        <begin position="396"/>
        <end position="421"/>
    </location>
</feature>
<name>A0A0K9NHN2_ZOSMR</name>
<accession>A0A0K9NHN2</accession>
<organism evidence="5 6">
    <name type="scientific">Zostera marina</name>
    <name type="common">Eelgrass</name>
    <dbReference type="NCBI Taxonomy" id="29655"/>
    <lineage>
        <taxon>Eukaryota</taxon>
        <taxon>Viridiplantae</taxon>
        <taxon>Streptophyta</taxon>
        <taxon>Embryophyta</taxon>
        <taxon>Tracheophyta</taxon>
        <taxon>Spermatophyta</taxon>
        <taxon>Magnoliopsida</taxon>
        <taxon>Liliopsida</taxon>
        <taxon>Zosteraceae</taxon>
        <taxon>Zostera</taxon>
    </lineage>
</organism>
<protein>
    <submittedName>
        <fullName evidence="5">Acidic leucine-rich nuclear phosphoprotein 32 family member A</fullName>
    </submittedName>
</protein>
<dbReference type="Proteomes" id="UP000036987">
    <property type="component" value="Unassembled WGS sequence"/>
</dbReference>
<evidence type="ECO:0000313" key="5">
    <source>
        <dbReference type="EMBL" id="KMZ56281.1"/>
    </source>
</evidence>
<feature type="compositionally biased region" description="Basic and acidic residues" evidence="4">
    <location>
        <begin position="502"/>
        <end position="511"/>
    </location>
</feature>
<feature type="compositionally biased region" description="Acidic residues" evidence="4">
    <location>
        <begin position="217"/>
        <end position="232"/>
    </location>
</feature>
<evidence type="ECO:0000313" key="6">
    <source>
        <dbReference type="Proteomes" id="UP000036987"/>
    </source>
</evidence>
<feature type="compositionally biased region" description="Acidic residues" evidence="4">
    <location>
        <begin position="481"/>
        <end position="501"/>
    </location>
</feature>
<dbReference type="InterPro" id="IPR032675">
    <property type="entry name" value="LRR_dom_sf"/>
</dbReference>
<dbReference type="InterPro" id="IPR045081">
    <property type="entry name" value="AN32"/>
</dbReference>
<feature type="compositionally biased region" description="Acidic residues" evidence="4">
    <location>
        <begin position="305"/>
        <end position="374"/>
    </location>
</feature>
<sequence length="511" mass="57045">MDEAWERAVETALEAQADASPSSPRSLTLDGTVKCAHGCMPSPLILERYQTLEHLSIANIGLSSLEKFPRLPNLHRLSLSDNRIAGGVEYLVSAGLESLRDLDLSNNRIQYLEDLTPLARLHLVSLDLYECPVTRIVDYRSKVFRLIKSLKYLDNMDVEENERPETDDDDDDEEDADGDEDDGDEEEDTGDGEVDGEERARRGLNVPGCNGVVDGIVDLDEESDADAEETDVGEAIRENGSHHHLANGFRVVPAGEEQVDEDEDEDEDDEYVEDDDEDDLGEEIDEEEAGEEEDVEAVLVHEIVESEEEEDGVEEDVDEDDEMNVEEEEDDEVPLVNEIDESEEDEDGVEEDVDEDDDMNVEIEEDDDDCDEGGEALTTARIAIATEGEIDGHDLGEEDENGEIGEENGDGVDEDEEDFESEYLVQPVGQQQPLDNIEMCNDEEDDESEEEVDNDEEDEVARLPSPQPSSSISKRKLDDISKDDEDDEDDDDDDGSGDDSVEDSRSLKKKR</sequence>
<dbReference type="OMA" id="DRPFRMT"/>
<evidence type="ECO:0000256" key="3">
    <source>
        <dbReference type="ARBA" id="ARBA00025777"/>
    </source>
</evidence>
<keyword evidence="6" id="KW-1185">Reference proteome</keyword>
<evidence type="ECO:0000256" key="2">
    <source>
        <dbReference type="ARBA" id="ARBA00022737"/>
    </source>
</evidence>
<dbReference type="InterPro" id="IPR001611">
    <property type="entry name" value="Leu-rich_rpt"/>
</dbReference>
<keyword evidence="2" id="KW-0677">Repeat</keyword>
<dbReference type="SUPFAM" id="SSF52058">
    <property type="entry name" value="L domain-like"/>
    <property type="match status" value="1"/>
</dbReference>
<keyword evidence="1" id="KW-0433">Leucine-rich repeat</keyword>
<dbReference type="Pfam" id="PF14580">
    <property type="entry name" value="LRR_9"/>
    <property type="match status" value="1"/>
</dbReference>
<feature type="compositionally biased region" description="Acidic residues" evidence="4">
    <location>
        <begin position="440"/>
        <end position="459"/>
    </location>
</feature>
<dbReference type="PROSITE" id="PS51450">
    <property type="entry name" value="LRR"/>
    <property type="match status" value="1"/>
</dbReference>
<dbReference type="GO" id="GO:0042393">
    <property type="term" value="F:histone binding"/>
    <property type="evidence" value="ECO:0000318"/>
    <property type="project" value="GO_Central"/>
</dbReference>